<dbReference type="Proteomes" id="UP000077271">
    <property type="component" value="Unassembled WGS sequence"/>
</dbReference>
<dbReference type="Pfam" id="PF03466">
    <property type="entry name" value="LysR_substrate"/>
    <property type="match status" value="1"/>
</dbReference>
<dbReference type="RefSeq" id="WP_018394986.1">
    <property type="nucleotide sequence ID" value="NZ_LQWZ01000033.1"/>
</dbReference>
<protein>
    <submittedName>
        <fullName evidence="6">LysR family transcriptional regulator</fullName>
    </submittedName>
</protein>
<organism evidence="6 7">
    <name type="scientific">Domibacillus aminovorans</name>
    <dbReference type="NCBI Taxonomy" id="29332"/>
    <lineage>
        <taxon>Bacteria</taxon>
        <taxon>Bacillati</taxon>
        <taxon>Bacillota</taxon>
        <taxon>Bacilli</taxon>
        <taxon>Bacillales</taxon>
        <taxon>Bacillaceae</taxon>
        <taxon>Domibacillus</taxon>
    </lineage>
</organism>
<evidence type="ECO:0000256" key="2">
    <source>
        <dbReference type="ARBA" id="ARBA00023015"/>
    </source>
</evidence>
<reference evidence="6 7" key="1">
    <citation type="submission" date="2016-01" db="EMBL/GenBank/DDBJ databases">
        <title>Investigation of taxonomic status of Bacillus aminovorans.</title>
        <authorList>
            <person name="Verma A."/>
            <person name="Pal Y."/>
            <person name="Krishnamurthi S."/>
        </authorList>
    </citation>
    <scope>NUCLEOTIDE SEQUENCE [LARGE SCALE GENOMIC DNA]</scope>
    <source>
        <strain evidence="6 7">DSM 4337</strain>
    </source>
</reference>
<evidence type="ECO:0000256" key="3">
    <source>
        <dbReference type="ARBA" id="ARBA00023125"/>
    </source>
</evidence>
<gene>
    <name evidence="6" type="ORF">AWH48_06850</name>
</gene>
<keyword evidence="2" id="KW-0805">Transcription regulation</keyword>
<dbReference type="CDD" id="cd05466">
    <property type="entry name" value="PBP2_LTTR_substrate"/>
    <property type="match status" value="1"/>
</dbReference>
<dbReference type="OrthoDB" id="63123at2"/>
<evidence type="ECO:0000259" key="5">
    <source>
        <dbReference type="PROSITE" id="PS50931"/>
    </source>
</evidence>
<dbReference type="PANTHER" id="PTHR30419:SF24">
    <property type="entry name" value="HTH-TYPE TRANSCRIPTIONAL REGULATOR CZCR"/>
    <property type="match status" value="1"/>
</dbReference>
<comment type="similarity">
    <text evidence="1">Belongs to the LysR transcriptional regulatory family.</text>
</comment>
<dbReference type="Pfam" id="PF00126">
    <property type="entry name" value="HTH_1"/>
    <property type="match status" value="1"/>
</dbReference>
<proteinExistence type="inferred from homology"/>
<dbReference type="FunFam" id="1.10.10.10:FF:000001">
    <property type="entry name" value="LysR family transcriptional regulator"/>
    <property type="match status" value="1"/>
</dbReference>
<dbReference type="PROSITE" id="PS50931">
    <property type="entry name" value="HTH_LYSR"/>
    <property type="match status" value="1"/>
</dbReference>
<evidence type="ECO:0000256" key="1">
    <source>
        <dbReference type="ARBA" id="ARBA00009437"/>
    </source>
</evidence>
<name>A0A177KLL4_9BACI</name>
<sequence>MTIAKFEVFRAVVDLGSLSKAAESLGLTQSAVSHAIAGLESEFGFTLLTRSRTGVALTENGGRMLLYVREILKWNEQMVQEAATIHGIEKGVVRIGTFPSVSIQWIPQIIKHFSEQFPLIKIKLFEGDYDEISKWLTDGTIDFGFLSLPAAKSLDVVPLKKDKLLCIVPDTHPLYNSTSLSLHQLKNEPFIMPKSSIDNDVRRILTAHKVKPNVLYETSEDQAIISMVQNQLGISILPEMILYRLPQNVKAIKLEGDFYRTIGIAAPSFKNMSPASKKWINVLKEWLSI</sequence>
<dbReference type="InterPro" id="IPR000847">
    <property type="entry name" value="LysR_HTH_N"/>
</dbReference>
<dbReference type="InterPro" id="IPR050950">
    <property type="entry name" value="HTH-type_LysR_regulators"/>
</dbReference>
<dbReference type="PANTHER" id="PTHR30419">
    <property type="entry name" value="HTH-TYPE TRANSCRIPTIONAL REGULATOR YBHD"/>
    <property type="match status" value="1"/>
</dbReference>
<dbReference type="PRINTS" id="PR00039">
    <property type="entry name" value="HTHLYSR"/>
</dbReference>
<dbReference type="GO" id="GO:0005829">
    <property type="term" value="C:cytosol"/>
    <property type="evidence" value="ECO:0007669"/>
    <property type="project" value="TreeGrafter"/>
</dbReference>
<dbReference type="GO" id="GO:0003677">
    <property type="term" value="F:DNA binding"/>
    <property type="evidence" value="ECO:0007669"/>
    <property type="project" value="UniProtKB-KW"/>
</dbReference>
<dbReference type="Gene3D" id="3.40.190.290">
    <property type="match status" value="1"/>
</dbReference>
<dbReference type="EMBL" id="LQWZ01000033">
    <property type="protein sequence ID" value="OAH54318.1"/>
    <property type="molecule type" value="Genomic_DNA"/>
</dbReference>
<comment type="caution">
    <text evidence="6">The sequence shown here is derived from an EMBL/GenBank/DDBJ whole genome shotgun (WGS) entry which is preliminary data.</text>
</comment>
<dbReference type="InterPro" id="IPR036388">
    <property type="entry name" value="WH-like_DNA-bd_sf"/>
</dbReference>
<dbReference type="AlphaFoldDB" id="A0A177KLL4"/>
<dbReference type="InterPro" id="IPR036390">
    <property type="entry name" value="WH_DNA-bd_sf"/>
</dbReference>
<dbReference type="GO" id="GO:0003700">
    <property type="term" value="F:DNA-binding transcription factor activity"/>
    <property type="evidence" value="ECO:0007669"/>
    <property type="project" value="InterPro"/>
</dbReference>
<accession>A0A177KLL4</accession>
<dbReference type="SUPFAM" id="SSF53850">
    <property type="entry name" value="Periplasmic binding protein-like II"/>
    <property type="match status" value="1"/>
</dbReference>
<evidence type="ECO:0000313" key="7">
    <source>
        <dbReference type="Proteomes" id="UP000077271"/>
    </source>
</evidence>
<evidence type="ECO:0000256" key="4">
    <source>
        <dbReference type="ARBA" id="ARBA00023163"/>
    </source>
</evidence>
<keyword evidence="4" id="KW-0804">Transcription</keyword>
<keyword evidence="3" id="KW-0238">DNA-binding</keyword>
<dbReference type="Gene3D" id="1.10.10.10">
    <property type="entry name" value="Winged helix-like DNA-binding domain superfamily/Winged helix DNA-binding domain"/>
    <property type="match status" value="1"/>
</dbReference>
<evidence type="ECO:0000313" key="6">
    <source>
        <dbReference type="EMBL" id="OAH54318.1"/>
    </source>
</evidence>
<dbReference type="SUPFAM" id="SSF46785">
    <property type="entry name" value="Winged helix' DNA-binding domain"/>
    <property type="match status" value="1"/>
</dbReference>
<dbReference type="InterPro" id="IPR005119">
    <property type="entry name" value="LysR_subst-bd"/>
</dbReference>
<feature type="domain" description="HTH lysR-type" evidence="5">
    <location>
        <begin position="1"/>
        <end position="58"/>
    </location>
</feature>